<organism evidence="4 5">
    <name type="scientific">Legionella busanensis</name>
    <dbReference type="NCBI Taxonomy" id="190655"/>
    <lineage>
        <taxon>Bacteria</taxon>
        <taxon>Pseudomonadati</taxon>
        <taxon>Pseudomonadota</taxon>
        <taxon>Gammaproteobacteria</taxon>
        <taxon>Legionellales</taxon>
        <taxon>Legionellaceae</taxon>
        <taxon>Legionella</taxon>
    </lineage>
</organism>
<dbReference type="GO" id="GO:0001409">
    <property type="term" value="F:guanine nucleotide transmembrane transporter activity"/>
    <property type="evidence" value="ECO:0007669"/>
    <property type="project" value="TreeGrafter"/>
</dbReference>
<dbReference type="PANTHER" id="PTHR46974:SF1">
    <property type="entry name" value="MITOCHONDRIAL GTP_GDP CARRIER PROTEIN 1"/>
    <property type="match status" value="1"/>
</dbReference>
<dbReference type="PROSITE" id="PS50920">
    <property type="entry name" value="SOLCAR"/>
    <property type="match status" value="1"/>
</dbReference>
<dbReference type="Proteomes" id="UP000254794">
    <property type="component" value="Unassembled WGS sequence"/>
</dbReference>
<reference evidence="4 5" key="1">
    <citation type="submission" date="2018-06" db="EMBL/GenBank/DDBJ databases">
        <authorList>
            <consortium name="Pathogen Informatics"/>
            <person name="Doyle S."/>
        </authorList>
    </citation>
    <scope>NUCLEOTIDE SEQUENCE [LARGE SCALE GENOMIC DNA]</scope>
    <source>
        <strain evidence="4 5">NCTC13316</strain>
    </source>
</reference>
<dbReference type="RefSeq" id="WP_115332055.1">
    <property type="nucleotide sequence ID" value="NZ_CAAAHP010000006.1"/>
</dbReference>
<dbReference type="Gene3D" id="1.50.40.10">
    <property type="entry name" value="Mitochondrial carrier domain"/>
    <property type="match status" value="1"/>
</dbReference>
<accession>A0A378JP61</accession>
<proteinExistence type="predicted"/>
<dbReference type="AlphaFoldDB" id="A0A378JP61"/>
<sequence>MSKSETPSSAQNFSTKHVMNFALVTSYTAISHGFTYPFGTAFNRYQISKTKILSKEDFLNVVFLQQKPSSFWEKIKSLYPGFFSAGSYKLLSRVFKYCGQPLMFEFLNNQIGETVKEHFGDNSKPILQAAAGASIGILELPILHPIDTFKLNKQMGDTNVFLDSVKTKRWALYNGWPLAGFKNILSLSTFFGVTSATRLFISDQGLNKSPLQTLLCASFVGATADTLVTNPVSFIKKRKQVQKSNVSSFSIFKDAVREEGVSVLYRGSFFKIAQTVTRRAIPLALTQYLVEEYANKSEQCSPK</sequence>
<keyword evidence="2" id="KW-0812">Transmembrane</keyword>
<dbReference type="SUPFAM" id="SSF103506">
    <property type="entry name" value="Mitochondrial carrier"/>
    <property type="match status" value="1"/>
</dbReference>
<dbReference type="InterPro" id="IPR018108">
    <property type="entry name" value="MCP_transmembrane"/>
</dbReference>
<evidence type="ECO:0000313" key="4">
    <source>
        <dbReference type="EMBL" id="STX52501.1"/>
    </source>
</evidence>
<keyword evidence="3" id="KW-0472">Membrane</keyword>
<dbReference type="InterPro" id="IPR023395">
    <property type="entry name" value="MCP_dom_sf"/>
</dbReference>
<dbReference type="InterPro" id="IPR053042">
    <property type="entry name" value="Mito_GTP/GDP_Carrier"/>
</dbReference>
<protein>
    <submittedName>
        <fullName evidence="4">Mitochondrial carrier protein</fullName>
    </submittedName>
</protein>
<gene>
    <name evidence="4" type="ORF">NCTC13316_02617</name>
</gene>
<name>A0A378JP61_9GAMM</name>
<evidence type="ECO:0000256" key="3">
    <source>
        <dbReference type="ARBA" id="ARBA00023136"/>
    </source>
</evidence>
<dbReference type="PANTHER" id="PTHR46974">
    <property type="entry name" value="MITOCHONDRIAL GTP/GDP CARRIER PROTEIN 1"/>
    <property type="match status" value="1"/>
</dbReference>
<comment type="subcellular location">
    <subcellularLocation>
        <location evidence="1">Membrane</location>
        <topology evidence="1">Multi-pass membrane protein</topology>
    </subcellularLocation>
</comment>
<evidence type="ECO:0000256" key="1">
    <source>
        <dbReference type="ARBA" id="ARBA00004141"/>
    </source>
</evidence>
<dbReference type="GO" id="GO:0016020">
    <property type="term" value="C:membrane"/>
    <property type="evidence" value="ECO:0007669"/>
    <property type="project" value="UniProtKB-SubCell"/>
</dbReference>
<evidence type="ECO:0000256" key="2">
    <source>
        <dbReference type="ARBA" id="ARBA00022692"/>
    </source>
</evidence>
<dbReference type="EMBL" id="UGOD01000001">
    <property type="protein sequence ID" value="STX52501.1"/>
    <property type="molecule type" value="Genomic_DNA"/>
</dbReference>
<dbReference type="OrthoDB" id="9874198at2"/>
<dbReference type="Pfam" id="PF00153">
    <property type="entry name" value="Mito_carr"/>
    <property type="match status" value="1"/>
</dbReference>
<keyword evidence="5" id="KW-1185">Reference proteome</keyword>
<evidence type="ECO:0000313" key="5">
    <source>
        <dbReference type="Proteomes" id="UP000254794"/>
    </source>
</evidence>